<dbReference type="Proteomes" id="UP000004995">
    <property type="component" value="Unassembled WGS sequence"/>
</dbReference>
<dbReference type="AlphaFoldDB" id="K3Y0P8"/>
<organism evidence="2 3">
    <name type="scientific">Setaria italica</name>
    <name type="common">Foxtail millet</name>
    <name type="synonym">Panicum italicum</name>
    <dbReference type="NCBI Taxonomy" id="4555"/>
    <lineage>
        <taxon>Eukaryota</taxon>
        <taxon>Viridiplantae</taxon>
        <taxon>Streptophyta</taxon>
        <taxon>Embryophyta</taxon>
        <taxon>Tracheophyta</taxon>
        <taxon>Spermatophyta</taxon>
        <taxon>Magnoliopsida</taxon>
        <taxon>Liliopsida</taxon>
        <taxon>Poales</taxon>
        <taxon>Poaceae</taxon>
        <taxon>PACMAD clade</taxon>
        <taxon>Panicoideae</taxon>
        <taxon>Panicodae</taxon>
        <taxon>Paniceae</taxon>
        <taxon>Cenchrinae</taxon>
        <taxon>Setaria</taxon>
    </lineage>
</organism>
<proteinExistence type="predicted"/>
<dbReference type="HOGENOM" id="CLU_2871884_0_0_1"/>
<accession>K3Y0P8</accession>
<feature type="compositionally biased region" description="Polar residues" evidence="1">
    <location>
        <begin position="1"/>
        <end position="10"/>
    </location>
</feature>
<name>K3Y0P8_SETIT</name>
<feature type="region of interest" description="Disordered" evidence="1">
    <location>
        <begin position="1"/>
        <end position="26"/>
    </location>
</feature>
<evidence type="ECO:0000256" key="1">
    <source>
        <dbReference type="SAM" id="MobiDB-lite"/>
    </source>
</evidence>
<evidence type="ECO:0000313" key="2">
    <source>
        <dbReference type="EnsemblPlants" id="KQL10520"/>
    </source>
</evidence>
<dbReference type="Gramene" id="KQL10520">
    <property type="protein sequence ID" value="KQL10520"/>
    <property type="gene ID" value="SETIT_007759mg"/>
</dbReference>
<dbReference type="EnsemblPlants" id="KQL10520">
    <property type="protein sequence ID" value="KQL10520"/>
    <property type="gene ID" value="SETIT_007759mg"/>
</dbReference>
<evidence type="ECO:0000313" key="3">
    <source>
        <dbReference type="Proteomes" id="UP000004995"/>
    </source>
</evidence>
<reference evidence="3" key="1">
    <citation type="journal article" date="2012" name="Nat. Biotechnol.">
        <title>Reference genome sequence of the model plant Setaria.</title>
        <authorList>
            <person name="Bennetzen J.L."/>
            <person name="Schmutz J."/>
            <person name="Wang H."/>
            <person name="Percifield R."/>
            <person name="Hawkins J."/>
            <person name="Pontaroli A.C."/>
            <person name="Estep M."/>
            <person name="Feng L."/>
            <person name="Vaughn J.N."/>
            <person name="Grimwood J."/>
            <person name="Jenkins J."/>
            <person name="Barry K."/>
            <person name="Lindquist E."/>
            <person name="Hellsten U."/>
            <person name="Deshpande S."/>
            <person name="Wang X."/>
            <person name="Wu X."/>
            <person name="Mitros T."/>
            <person name="Triplett J."/>
            <person name="Yang X."/>
            <person name="Ye C.Y."/>
            <person name="Mauro-Herrera M."/>
            <person name="Wang L."/>
            <person name="Li P."/>
            <person name="Sharma M."/>
            <person name="Sharma R."/>
            <person name="Ronald P.C."/>
            <person name="Panaud O."/>
            <person name="Kellogg E.A."/>
            <person name="Brutnell T.P."/>
            <person name="Doust A.N."/>
            <person name="Tuskan G.A."/>
            <person name="Rokhsar D."/>
            <person name="Devos K.M."/>
        </authorList>
    </citation>
    <scope>NUCLEOTIDE SEQUENCE [LARGE SCALE GENOMIC DNA]</scope>
    <source>
        <strain evidence="3">cv. Yugu1</strain>
    </source>
</reference>
<protein>
    <submittedName>
        <fullName evidence="2">Uncharacterized protein</fullName>
    </submittedName>
</protein>
<dbReference type="EMBL" id="AGNK02002419">
    <property type="status" value="NOT_ANNOTATED_CDS"/>
    <property type="molecule type" value="Genomic_DNA"/>
</dbReference>
<reference evidence="2" key="2">
    <citation type="submission" date="2018-08" db="UniProtKB">
        <authorList>
            <consortium name="EnsemblPlants"/>
        </authorList>
    </citation>
    <scope>IDENTIFICATION</scope>
    <source>
        <strain evidence="2">Yugu1</strain>
    </source>
</reference>
<sequence length="64" mass="7355">MQTKSASWVSYTPAPASPSVHRQRPPSTWDANRCLHSFMRFGHRSFPPLFNLLMLHSRTPSTFP</sequence>
<dbReference type="InParanoid" id="K3Y0P8"/>
<keyword evidence="3" id="KW-1185">Reference proteome</keyword>